<keyword evidence="2" id="KW-1185">Reference proteome</keyword>
<organism evidence="2 3">
    <name type="scientific">Bison bison bison</name>
    <name type="common">North American plains bison</name>
    <dbReference type="NCBI Taxonomy" id="43346"/>
    <lineage>
        <taxon>Eukaryota</taxon>
        <taxon>Metazoa</taxon>
        <taxon>Chordata</taxon>
        <taxon>Craniata</taxon>
        <taxon>Vertebrata</taxon>
        <taxon>Euteleostomi</taxon>
        <taxon>Mammalia</taxon>
        <taxon>Eutheria</taxon>
        <taxon>Laurasiatheria</taxon>
        <taxon>Artiodactyla</taxon>
        <taxon>Ruminantia</taxon>
        <taxon>Pecora</taxon>
        <taxon>Bovidae</taxon>
        <taxon>Bovinae</taxon>
        <taxon>Bison</taxon>
    </lineage>
</organism>
<dbReference type="AlphaFoldDB" id="A0A6P3HUH6"/>
<evidence type="ECO:0000313" key="3">
    <source>
        <dbReference type="RefSeq" id="XP_010846216.1"/>
    </source>
</evidence>
<dbReference type="SMART" id="SM01373">
    <property type="entry name" value="MAGE"/>
    <property type="match status" value="1"/>
</dbReference>
<dbReference type="GeneID" id="104994350"/>
<dbReference type="Gene3D" id="1.10.10.1200">
    <property type="entry name" value="MAGE homology domain, winged helix WH1 motif"/>
    <property type="match status" value="1"/>
</dbReference>
<dbReference type="KEGG" id="bbis:104994350"/>
<evidence type="ECO:0000313" key="2">
    <source>
        <dbReference type="Proteomes" id="UP000515208"/>
    </source>
</evidence>
<dbReference type="OrthoDB" id="205198at2759"/>
<feature type="domain" description="MAGE" evidence="1">
    <location>
        <begin position="1"/>
        <end position="137"/>
    </location>
</feature>
<dbReference type="InterPro" id="IPR002190">
    <property type="entry name" value="MHD_dom"/>
</dbReference>
<dbReference type="GO" id="GO:0000122">
    <property type="term" value="P:negative regulation of transcription by RNA polymerase II"/>
    <property type="evidence" value="ECO:0007669"/>
    <property type="project" value="TreeGrafter"/>
</dbReference>
<dbReference type="PROSITE" id="PS50838">
    <property type="entry name" value="MAGE"/>
    <property type="match status" value="1"/>
</dbReference>
<dbReference type="Proteomes" id="UP000515208">
    <property type="component" value="Unplaced"/>
</dbReference>
<proteinExistence type="predicted"/>
<dbReference type="InterPro" id="IPR037445">
    <property type="entry name" value="MAGE"/>
</dbReference>
<dbReference type="InterPro" id="IPR041899">
    <property type="entry name" value="MAGE_WH2"/>
</dbReference>
<accession>A0A6P3HUH6</accession>
<dbReference type="RefSeq" id="XP_010846216.1">
    <property type="nucleotide sequence ID" value="XM_010847914.1"/>
</dbReference>
<dbReference type="InterPro" id="IPR041898">
    <property type="entry name" value="MAGE_WH1"/>
</dbReference>
<reference evidence="3" key="1">
    <citation type="submission" date="2025-08" db="UniProtKB">
        <authorList>
            <consortium name="RefSeq"/>
        </authorList>
    </citation>
    <scope>IDENTIFICATION</scope>
    <source>
        <tissue evidence="3">Blood</tissue>
    </source>
</reference>
<gene>
    <name evidence="3" type="primary">LOC104994350</name>
</gene>
<name>A0A6P3HUH6_BISBB</name>
<evidence type="ECO:0000259" key="1">
    <source>
        <dbReference type="PROSITE" id="PS50838"/>
    </source>
</evidence>
<sequence>MELSFGLELKEVKPNGYSYTLVSKIGLISDDVLSSSCEVPKNGLLMPLLNVIYVNGNRASEADVWEFLNVLGIYDGKQHVIFGDPRKLITEEWVQQNYLVYRQIPDSDPLSYEFLWGSRAYAETSKMKVLEFLAKIS</sequence>
<dbReference type="FunFam" id="1.10.10.1210:FF:000001">
    <property type="entry name" value="melanoma-associated antigen D1"/>
    <property type="match status" value="1"/>
</dbReference>
<dbReference type="Pfam" id="PF01454">
    <property type="entry name" value="MAGE"/>
    <property type="match status" value="1"/>
</dbReference>
<protein>
    <submittedName>
        <fullName evidence="3">Melanoma-associated antigen B1-like</fullName>
    </submittedName>
</protein>
<dbReference type="PANTHER" id="PTHR11736">
    <property type="entry name" value="MELANOMA-ASSOCIATED ANTIGEN MAGE ANTIGEN"/>
    <property type="match status" value="1"/>
</dbReference>
<feature type="non-terminal residue" evidence="3">
    <location>
        <position position="137"/>
    </location>
</feature>
<dbReference type="GO" id="GO:0005634">
    <property type="term" value="C:nucleus"/>
    <property type="evidence" value="ECO:0007669"/>
    <property type="project" value="TreeGrafter"/>
</dbReference>
<dbReference type="Gene3D" id="1.10.10.1210">
    <property type="entry name" value="MAGE homology domain, winged helix WH2 motif"/>
    <property type="match status" value="1"/>
</dbReference>
<dbReference type="PANTHER" id="PTHR11736:SF155">
    <property type="entry name" value="MAGE DOMAIN-CONTAINING PROTEIN"/>
    <property type="match status" value="1"/>
</dbReference>